<feature type="compositionally biased region" description="Basic and acidic residues" evidence="1">
    <location>
        <begin position="1"/>
        <end position="13"/>
    </location>
</feature>
<protein>
    <submittedName>
        <fullName evidence="2">Uncharacterized protein</fullName>
    </submittedName>
</protein>
<reference evidence="2 3" key="1">
    <citation type="journal article" date="2021" name="G3 (Bethesda)">
        <title>Improved contiguity of the threespine stickleback genome using long-read sequencing.</title>
        <authorList>
            <person name="Nath S."/>
            <person name="Shaw D.E."/>
            <person name="White M.A."/>
        </authorList>
    </citation>
    <scope>NUCLEOTIDE SEQUENCE [LARGE SCALE GENOMIC DNA]</scope>
    <source>
        <strain evidence="2 3">Lake Benthic</strain>
    </source>
</reference>
<dbReference type="AlphaFoldDB" id="A0AAQ4QBB1"/>
<keyword evidence="3" id="KW-1185">Reference proteome</keyword>
<evidence type="ECO:0000313" key="3">
    <source>
        <dbReference type="Proteomes" id="UP000007635"/>
    </source>
</evidence>
<feature type="compositionally biased region" description="Basic and acidic residues" evidence="1">
    <location>
        <begin position="29"/>
        <end position="38"/>
    </location>
</feature>
<reference evidence="2" key="3">
    <citation type="submission" date="2025-09" db="UniProtKB">
        <authorList>
            <consortium name="Ensembl"/>
        </authorList>
    </citation>
    <scope>IDENTIFICATION</scope>
</reference>
<reference evidence="2" key="2">
    <citation type="submission" date="2025-08" db="UniProtKB">
        <authorList>
            <consortium name="Ensembl"/>
        </authorList>
    </citation>
    <scope>IDENTIFICATION</scope>
</reference>
<sequence>IADFSTMERERRHASVQRQSILLPRGRQAAHDSSEKFNQKHSCVSTSLSGMLRWWLGPGVCHGKRSFVQRPPTTLGHDTQRRFYS</sequence>
<accession>A0AAQ4QBB1</accession>
<evidence type="ECO:0000256" key="1">
    <source>
        <dbReference type="SAM" id="MobiDB-lite"/>
    </source>
</evidence>
<dbReference type="Ensembl" id="ENSGACT00000037757.1">
    <property type="protein sequence ID" value="ENSGACP00000048534.1"/>
    <property type="gene ID" value="ENSGACG00000026754.1"/>
</dbReference>
<feature type="region of interest" description="Disordered" evidence="1">
    <location>
        <begin position="1"/>
        <end position="38"/>
    </location>
</feature>
<proteinExistence type="predicted"/>
<dbReference type="Proteomes" id="UP000007635">
    <property type="component" value="Chromosome XXI"/>
</dbReference>
<evidence type="ECO:0000313" key="2">
    <source>
        <dbReference type="Ensembl" id="ENSGACP00000048534.1"/>
    </source>
</evidence>
<organism evidence="2 3">
    <name type="scientific">Gasterosteus aculeatus aculeatus</name>
    <name type="common">three-spined stickleback</name>
    <dbReference type="NCBI Taxonomy" id="481459"/>
    <lineage>
        <taxon>Eukaryota</taxon>
        <taxon>Metazoa</taxon>
        <taxon>Chordata</taxon>
        <taxon>Craniata</taxon>
        <taxon>Vertebrata</taxon>
        <taxon>Euteleostomi</taxon>
        <taxon>Actinopterygii</taxon>
        <taxon>Neopterygii</taxon>
        <taxon>Teleostei</taxon>
        <taxon>Neoteleostei</taxon>
        <taxon>Acanthomorphata</taxon>
        <taxon>Eupercaria</taxon>
        <taxon>Perciformes</taxon>
        <taxon>Cottioidei</taxon>
        <taxon>Gasterosteales</taxon>
        <taxon>Gasterosteidae</taxon>
        <taxon>Gasterosteus</taxon>
    </lineage>
</organism>
<name>A0AAQ4QBB1_GASAC</name>